<reference evidence="2" key="1">
    <citation type="journal article" date="2018" name="BMC Genomics">
        <title>Genomic insights into host adaptation between the wheat stripe rust pathogen (Puccinia striiformis f. sp. tritici) and the barley stripe rust pathogen (Puccinia striiformis f. sp. hordei).</title>
        <authorList>
            <person name="Xia C."/>
            <person name="Wang M."/>
            <person name="Yin C."/>
            <person name="Cornejo O.E."/>
            <person name="Hulbert S.H."/>
            <person name="Chen X."/>
        </authorList>
    </citation>
    <scope>NUCLEOTIDE SEQUENCE [LARGE SCALE GENOMIC DNA]</scope>
    <source>
        <strain evidence="2">93-210</strain>
    </source>
</reference>
<comment type="caution">
    <text evidence="1">The sequence shown here is derived from an EMBL/GenBank/DDBJ whole genome shotgun (WGS) entry which is preliminary data.</text>
</comment>
<accession>A0ACC0E9G0</accession>
<dbReference type="EMBL" id="CM045872">
    <property type="protein sequence ID" value="KAI7949247.1"/>
    <property type="molecule type" value="Genomic_DNA"/>
</dbReference>
<sequence>MSFGIGGFGNISDMEDGFAPPATPSRIGQQASGSRFNMNVGNNTNVPNIPPPPKKLILTQKLFLLSKWPPPVYATEHAEHARIAFSNRRKQMTKKATDKPNLISSEDRARIIDLNAMHLAEKFQPRESKIEDLEDSPETTPQNQDKGKQPERRGYGIHNTENVNEPQYRQEPINQQREVPVNPMEPIYPQQAPMYPRQGGHYQGAPIIIKDTGLCYEGVQFMKFLGRYELAAETFGAGDREKVMQIIRFIKSEELKEELERMDGHKTRDWTKLRAALVDSWGELDDTILYTHQDLTNLAESWIKVGGLQNYRQYKAYLGKFTSILNYLIENEHVNKKSEASMLFLSAFSMDARKNIKRALVSKGRIPKGKDGSHKPPLWVHVIEAAETEIVVEQTEIFPISSFGQANQVMQRNFSDQRGNSQRRDRMIEEVPMGEAALKKQVADLTQDLSSLKQKLGYQPPTYGGYGQPDAQDYSRGDNPPTGQLYAGNPCYSSSQKACVRGPLEIAKNKNCSHHTDKPQLPVFNIVWPQPSAREKSNFYNFQVHHMGPSPLKSPQFLGPGGLTTRGIRRAVPVSERLADVRVGPW</sequence>
<gene>
    <name evidence="1" type="ORF">MJO28_008068</name>
</gene>
<evidence type="ECO:0000313" key="2">
    <source>
        <dbReference type="Proteomes" id="UP001060170"/>
    </source>
</evidence>
<proteinExistence type="predicted"/>
<name>A0ACC0E9G0_9BASI</name>
<protein>
    <submittedName>
        <fullName evidence="1">Uncharacterized protein</fullName>
    </submittedName>
</protein>
<evidence type="ECO:0000313" key="1">
    <source>
        <dbReference type="EMBL" id="KAI7949247.1"/>
    </source>
</evidence>
<reference evidence="2" key="2">
    <citation type="journal article" date="2018" name="Mol. Plant Microbe Interact.">
        <title>Genome sequence resources for the wheat stripe rust pathogen (Puccinia striiformis f. sp. tritici) and the barley stripe rust pathogen (Puccinia striiformis f. sp. hordei).</title>
        <authorList>
            <person name="Xia C."/>
            <person name="Wang M."/>
            <person name="Yin C."/>
            <person name="Cornejo O.E."/>
            <person name="Hulbert S.H."/>
            <person name="Chen X."/>
        </authorList>
    </citation>
    <scope>NUCLEOTIDE SEQUENCE [LARGE SCALE GENOMIC DNA]</scope>
    <source>
        <strain evidence="2">93-210</strain>
    </source>
</reference>
<reference evidence="1 2" key="3">
    <citation type="journal article" date="2022" name="Microbiol. Spectr.">
        <title>Folding features and dynamics of 3D genome architecture in plant fungal pathogens.</title>
        <authorList>
            <person name="Xia C."/>
        </authorList>
    </citation>
    <scope>NUCLEOTIDE SEQUENCE [LARGE SCALE GENOMIC DNA]</scope>
    <source>
        <strain evidence="1 2">93-210</strain>
    </source>
</reference>
<keyword evidence="2" id="KW-1185">Reference proteome</keyword>
<dbReference type="Proteomes" id="UP001060170">
    <property type="component" value="Chromosome 8"/>
</dbReference>
<organism evidence="1 2">
    <name type="scientific">Puccinia striiformis f. sp. tritici</name>
    <dbReference type="NCBI Taxonomy" id="168172"/>
    <lineage>
        <taxon>Eukaryota</taxon>
        <taxon>Fungi</taxon>
        <taxon>Dikarya</taxon>
        <taxon>Basidiomycota</taxon>
        <taxon>Pucciniomycotina</taxon>
        <taxon>Pucciniomycetes</taxon>
        <taxon>Pucciniales</taxon>
        <taxon>Pucciniaceae</taxon>
        <taxon>Puccinia</taxon>
    </lineage>
</organism>